<dbReference type="Pfam" id="PF12796">
    <property type="entry name" value="Ank_2"/>
    <property type="match status" value="4"/>
</dbReference>
<dbReference type="SUPFAM" id="SSF48403">
    <property type="entry name" value="Ankyrin repeat"/>
    <property type="match status" value="2"/>
</dbReference>
<feature type="compositionally biased region" description="Acidic residues" evidence="1">
    <location>
        <begin position="756"/>
        <end position="775"/>
    </location>
</feature>
<dbReference type="InterPro" id="IPR052050">
    <property type="entry name" value="SecEffector_AnkRepeat"/>
</dbReference>
<protein>
    <submittedName>
        <fullName evidence="2">Uncharacterized protein</fullName>
    </submittedName>
</protein>
<dbReference type="InterPro" id="IPR002110">
    <property type="entry name" value="Ankyrin_rpt"/>
</dbReference>
<reference evidence="2 3" key="1">
    <citation type="submission" date="2019-07" db="EMBL/GenBank/DDBJ databases">
        <title>Genomics analysis of Aphanomyces spp. identifies a new class of oomycete effector associated with host adaptation.</title>
        <authorList>
            <person name="Gaulin E."/>
        </authorList>
    </citation>
    <scope>NUCLEOTIDE SEQUENCE [LARGE SCALE GENOMIC DNA]</scope>
    <source>
        <strain evidence="2 3">ATCC 201684</strain>
    </source>
</reference>
<dbReference type="PANTHER" id="PTHR46586:SF3">
    <property type="entry name" value="ANKYRIN REPEAT-CONTAINING PROTEIN"/>
    <property type="match status" value="1"/>
</dbReference>
<dbReference type="SMART" id="SM00248">
    <property type="entry name" value="ANK"/>
    <property type="match status" value="10"/>
</dbReference>
<dbReference type="EMBL" id="VJMJ01000036">
    <property type="protein sequence ID" value="KAF0741672.1"/>
    <property type="molecule type" value="Genomic_DNA"/>
</dbReference>
<evidence type="ECO:0000256" key="1">
    <source>
        <dbReference type="SAM" id="MobiDB-lite"/>
    </source>
</evidence>
<dbReference type="PANTHER" id="PTHR46586">
    <property type="entry name" value="ANKYRIN REPEAT-CONTAINING PROTEIN"/>
    <property type="match status" value="1"/>
</dbReference>
<dbReference type="Gene3D" id="1.25.40.20">
    <property type="entry name" value="Ankyrin repeat-containing domain"/>
    <property type="match status" value="6"/>
</dbReference>
<sequence length="786" mass="86070">MKRRLTALPSVSRRVFLYPNVLTLITDYQPGVFLDMRPMTRLSLPKFHSYDLKATWKSIGAVLAPWLEQYHTSRLYLLFTSIPHTKVLFVYHAIISGDLPLLQFIHKAIDLSTIPYFLIDIAAWAGHLYVLAYLRTIRHPGQSIHALDMAARYGHMPVVNFLQKHCPADGASSMVAAATSGHLNIVEFLHKHRSNTSGDDAMDVAAAGGHLDVVEWLHSKGNKSWRALSLAASNGHAHVMAFLLKVQVHWGPVSMDVAASKGYVNVIQLLLEHTEVTSQHRAIDAAAADGHLEIVQLLHQSNIAKSSVKAIDTAAANGHLDIVAFLHHNSDVGCTPAAMDDAAAKGHLSVVQFLNEHRKEGCTTSAMDVAAARGHLDIVKYLHTNRKEGCTKNAMDGAATRGHLEIVKYLHHNRTEGCTQAAIEGASRNNHHTIVEFLVKNCYKDQGRKTQAIDAAISNGNLQLVGFLMEHGHKPTAAALEHTAWNFDDKLFNRLFPLVRQGNSATAVDTAVYAAAHGRRALFETAISLNPSGATEETLIMAAAKGHLGIVQTLIEKRIQPPTAAMDKAAANGHLNIVKYLHSHKGRPTVGAMNLAATNGHFYVVEWLDRHCFEGCTTDAMDDACRNGHLDIAKYIYARRGETGSPKALYWAARGGWLTVVEWLVTNLNHEWSIEDAMSAAASMGHIYVLNYLTTTFCHVLGEGVLIAATEAGHLDVVKWILHVSGDIPTRAAIKAATATKREVIASFLTSVAWERDEDDDESSNPGDTDDESNADENNSSEYDSE</sequence>
<dbReference type="Proteomes" id="UP000481153">
    <property type="component" value="Unassembled WGS sequence"/>
</dbReference>
<dbReference type="VEuPathDB" id="FungiDB:AeMF1_017662"/>
<feature type="compositionally biased region" description="Polar residues" evidence="1">
    <location>
        <begin position="776"/>
        <end position="786"/>
    </location>
</feature>
<evidence type="ECO:0000313" key="2">
    <source>
        <dbReference type="EMBL" id="KAF0741672.1"/>
    </source>
</evidence>
<name>A0A6G0XMI0_9STRA</name>
<dbReference type="AlphaFoldDB" id="A0A6G0XMI0"/>
<keyword evidence="3" id="KW-1185">Reference proteome</keyword>
<comment type="caution">
    <text evidence="2">The sequence shown here is derived from an EMBL/GenBank/DDBJ whole genome shotgun (WGS) entry which is preliminary data.</text>
</comment>
<organism evidence="2 3">
    <name type="scientific">Aphanomyces euteiches</name>
    <dbReference type="NCBI Taxonomy" id="100861"/>
    <lineage>
        <taxon>Eukaryota</taxon>
        <taxon>Sar</taxon>
        <taxon>Stramenopiles</taxon>
        <taxon>Oomycota</taxon>
        <taxon>Saprolegniomycetes</taxon>
        <taxon>Saprolegniales</taxon>
        <taxon>Verrucalvaceae</taxon>
        <taxon>Aphanomyces</taxon>
    </lineage>
</organism>
<feature type="region of interest" description="Disordered" evidence="1">
    <location>
        <begin position="755"/>
        <end position="786"/>
    </location>
</feature>
<accession>A0A6G0XMI0</accession>
<proteinExistence type="predicted"/>
<gene>
    <name evidence="2" type="ORF">Ae201684_003344</name>
</gene>
<dbReference type="InterPro" id="IPR036770">
    <property type="entry name" value="Ankyrin_rpt-contain_sf"/>
</dbReference>
<evidence type="ECO:0000313" key="3">
    <source>
        <dbReference type="Proteomes" id="UP000481153"/>
    </source>
</evidence>